<dbReference type="GO" id="GO:0098552">
    <property type="term" value="C:side of membrane"/>
    <property type="evidence" value="ECO:0007669"/>
    <property type="project" value="UniProtKB-KW"/>
</dbReference>
<keyword evidence="5" id="KW-0964">Secreted</keyword>
<evidence type="ECO:0000256" key="12">
    <source>
        <dbReference type="ARBA" id="ARBA00023157"/>
    </source>
</evidence>
<keyword evidence="13" id="KW-0325">Glycoprotein</keyword>
<evidence type="ECO:0000256" key="14">
    <source>
        <dbReference type="ARBA" id="ARBA00023288"/>
    </source>
</evidence>
<organism evidence="18 19">
    <name type="scientific">Amniculicola lignicola CBS 123094</name>
    <dbReference type="NCBI Taxonomy" id="1392246"/>
    <lineage>
        <taxon>Eukaryota</taxon>
        <taxon>Fungi</taxon>
        <taxon>Dikarya</taxon>
        <taxon>Ascomycota</taxon>
        <taxon>Pezizomycotina</taxon>
        <taxon>Dothideomycetes</taxon>
        <taxon>Pleosporomycetidae</taxon>
        <taxon>Pleosporales</taxon>
        <taxon>Amniculicolaceae</taxon>
        <taxon>Amniculicola</taxon>
    </lineage>
</organism>
<evidence type="ECO:0000259" key="17">
    <source>
        <dbReference type="PROSITE" id="PS52012"/>
    </source>
</evidence>
<evidence type="ECO:0000256" key="10">
    <source>
        <dbReference type="ARBA" id="ARBA00023004"/>
    </source>
</evidence>
<dbReference type="PANTHER" id="PTHR37928:SF2">
    <property type="entry name" value="GPI ANCHORED CFEM DOMAIN PROTEIN (AFU_ORTHOLOGUE AFUA_6G10580)"/>
    <property type="match status" value="1"/>
</dbReference>
<keyword evidence="4" id="KW-1003">Cell membrane</keyword>
<evidence type="ECO:0000256" key="6">
    <source>
        <dbReference type="ARBA" id="ARBA00022617"/>
    </source>
</evidence>
<name>A0A6A5VZH7_9PLEO</name>
<reference evidence="18" key="1">
    <citation type="journal article" date="2020" name="Stud. Mycol.">
        <title>101 Dothideomycetes genomes: a test case for predicting lifestyles and emergence of pathogens.</title>
        <authorList>
            <person name="Haridas S."/>
            <person name="Albert R."/>
            <person name="Binder M."/>
            <person name="Bloem J."/>
            <person name="Labutti K."/>
            <person name="Salamov A."/>
            <person name="Andreopoulos B."/>
            <person name="Baker S."/>
            <person name="Barry K."/>
            <person name="Bills G."/>
            <person name="Bluhm B."/>
            <person name="Cannon C."/>
            <person name="Castanera R."/>
            <person name="Culley D."/>
            <person name="Daum C."/>
            <person name="Ezra D."/>
            <person name="Gonzalez J."/>
            <person name="Henrissat B."/>
            <person name="Kuo A."/>
            <person name="Liang C."/>
            <person name="Lipzen A."/>
            <person name="Lutzoni F."/>
            <person name="Magnuson J."/>
            <person name="Mondo S."/>
            <person name="Nolan M."/>
            <person name="Ohm R."/>
            <person name="Pangilinan J."/>
            <person name="Park H.-J."/>
            <person name="Ramirez L."/>
            <person name="Alfaro M."/>
            <person name="Sun H."/>
            <person name="Tritt A."/>
            <person name="Yoshinaga Y."/>
            <person name="Zwiers L.-H."/>
            <person name="Turgeon B."/>
            <person name="Goodwin S."/>
            <person name="Spatafora J."/>
            <person name="Crous P."/>
            <person name="Grigoriev I."/>
        </authorList>
    </citation>
    <scope>NUCLEOTIDE SEQUENCE</scope>
    <source>
        <strain evidence="18">CBS 123094</strain>
    </source>
</reference>
<keyword evidence="12" id="KW-1015">Disulfide bond</keyword>
<accession>A0A6A5VZH7</accession>
<evidence type="ECO:0000313" key="18">
    <source>
        <dbReference type="EMBL" id="KAF1994079.1"/>
    </source>
</evidence>
<sequence length="93" mass="9353">MKYFAATVLALASVATAQLENIPSCALACFLGPLGSDGCKDLTDFACHCKKAESLFAAVIPCAQKACSASDQAATIAAVEETCAGAGVPIEVP</sequence>
<dbReference type="InterPro" id="IPR051735">
    <property type="entry name" value="CFEM_domain"/>
</dbReference>
<dbReference type="GO" id="GO:0005886">
    <property type="term" value="C:plasma membrane"/>
    <property type="evidence" value="ECO:0007669"/>
    <property type="project" value="UniProtKB-SubCell"/>
</dbReference>
<evidence type="ECO:0000256" key="8">
    <source>
        <dbReference type="ARBA" id="ARBA00022723"/>
    </source>
</evidence>
<keyword evidence="19" id="KW-1185">Reference proteome</keyword>
<evidence type="ECO:0000256" key="9">
    <source>
        <dbReference type="ARBA" id="ARBA00022729"/>
    </source>
</evidence>
<evidence type="ECO:0000256" key="13">
    <source>
        <dbReference type="ARBA" id="ARBA00023180"/>
    </source>
</evidence>
<feature type="chain" id="PRO_5025426845" description="CFEM domain-containing protein" evidence="16">
    <location>
        <begin position="18"/>
        <end position="93"/>
    </location>
</feature>
<keyword evidence="6 15" id="KW-0349">Heme</keyword>
<evidence type="ECO:0000256" key="11">
    <source>
        <dbReference type="ARBA" id="ARBA00023136"/>
    </source>
</evidence>
<dbReference type="AlphaFoldDB" id="A0A6A5VZH7"/>
<keyword evidence="14" id="KW-0449">Lipoprotein</keyword>
<feature type="signal peptide" evidence="16">
    <location>
        <begin position="1"/>
        <end position="17"/>
    </location>
</feature>
<evidence type="ECO:0000256" key="1">
    <source>
        <dbReference type="ARBA" id="ARBA00004609"/>
    </source>
</evidence>
<keyword evidence="8 15" id="KW-0479">Metal-binding</keyword>
<comment type="similarity">
    <text evidence="3">Belongs to the RBT5 family.</text>
</comment>
<comment type="subcellular location">
    <subcellularLocation>
        <location evidence="1">Cell membrane</location>
        <topology evidence="1">Lipid-anchor</topology>
        <topology evidence="1">GPI-anchor</topology>
    </subcellularLocation>
    <subcellularLocation>
        <location evidence="2">Secreted</location>
    </subcellularLocation>
</comment>
<evidence type="ECO:0000256" key="3">
    <source>
        <dbReference type="ARBA" id="ARBA00010031"/>
    </source>
</evidence>
<evidence type="ECO:0000256" key="5">
    <source>
        <dbReference type="ARBA" id="ARBA00022525"/>
    </source>
</evidence>
<dbReference type="OrthoDB" id="3767534at2759"/>
<evidence type="ECO:0000256" key="15">
    <source>
        <dbReference type="PROSITE-ProRule" id="PRU01356"/>
    </source>
</evidence>
<dbReference type="Pfam" id="PF05730">
    <property type="entry name" value="CFEM"/>
    <property type="match status" value="1"/>
</dbReference>
<evidence type="ECO:0000313" key="19">
    <source>
        <dbReference type="Proteomes" id="UP000799779"/>
    </source>
</evidence>
<comment type="caution">
    <text evidence="15">Lacks conserved residue(s) required for the propagation of feature annotation.</text>
</comment>
<keyword evidence="11" id="KW-0472">Membrane</keyword>
<keyword evidence="7" id="KW-0336">GPI-anchor</keyword>
<feature type="binding site" description="axial binding residue" evidence="15">
    <location>
        <position position="44"/>
    </location>
    <ligand>
        <name>heme</name>
        <dbReference type="ChEBI" id="CHEBI:30413"/>
    </ligand>
    <ligandPart>
        <name>Fe</name>
        <dbReference type="ChEBI" id="CHEBI:18248"/>
    </ligandPart>
</feature>
<dbReference type="Proteomes" id="UP000799779">
    <property type="component" value="Unassembled WGS sequence"/>
</dbReference>
<evidence type="ECO:0000256" key="4">
    <source>
        <dbReference type="ARBA" id="ARBA00022475"/>
    </source>
</evidence>
<dbReference type="GO" id="GO:0005576">
    <property type="term" value="C:extracellular region"/>
    <property type="evidence" value="ECO:0007669"/>
    <property type="project" value="UniProtKB-SubCell"/>
</dbReference>
<feature type="domain" description="CFEM" evidence="17">
    <location>
        <begin position="1"/>
        <end position="93"/>
    </location>
</feature>
<keyword evidence="10 15" id="KW-0408">Iron</keyword>
<evidence type="ECO:0000256" key="2">
    <source>
        <dbReference type="ARBA" id="ARBA00004613"/>
    </source>
</evidence>
<dbReference type="GO" id="GO:0046872">
    <property type="term" value="F:metal ion binding"/>
    <property type="evidence" value="ECO:0007669"/>
    <property type="project" value="UniProtKB-UniRule"/>
</dbReference>
<evidence type="ECO:0000256" key="7">
    <source>
        <dbReference type="ARBA" id="ARBA00022622"/>
    </source>
</evidence>
<protein>
    <recommendedName>
        <fullName evidence="17">CFEM domain-containing protein</fullName>
    </recommendedName>
</protein>
<keyword evidence="9 16" id="KW-0732">Signal</keyword>
<proteinExistence type="inferred from homology"/>
<dbReference type="PANTHER" id="PTHR37928">
    <property type="entry name" value="CFEM DOMAIN PROTEIN (AFU_ORTHOLOGUE AFUA_6G14090)"/>
    <property type="match status" value="1"/>
</dbReference>
<dbReference type="SMART" id="SM00747">
    <property type="entry name" value="CFEM"/>
    <property type="match status" value="1"/>
</dbReference>
<gene>
    <name evidence="18" type="ORF">P154DRAFT_383152</name>
</gene>
<dbReference type="EMBL" id="ML977673">
    <property type="protein sequence ID" value="KAF1994079.1"/>
    <property type="molecule type" value="Genomic_DNA"/>
</dbReference>
<feature type="non-terminal residue" evidence="18">
    <location>
        <position position="93"/>
    </location>
</feature>
<dbReference type="InterPro" id="IPR008427">
    <property type="entry name" value="Extracellular_membr_CFEM_dom"/>
</dbReference>
<evidence type="ECO:0000256" key="16">
    <source>
        <dbReference type="SAM" id="SignalP"/>
    </source>
</evidence>
<dbReference type="PROSITE" id="PS52012">
    <property type="entry name" value="CFEM"/>
    <property type="match status" value="1"/>
</dbReference>